<organism evidence="1 2">
    <name type="scientific">Dermatophagoides pteronyssinus</name>
    <name type="common">European house dust mite</name>
    <dbReference type="NCBI Taxonomy" id="6956"/>
    <lineage>
        <taxon>Eukaryota</taxon>
        <taxon>Metazoa</taxon>
        <taxon>Ecdysozoa</taxon>
        <taxon>Arthropoda</taxon>
        <taxon>Chelicerata</taxon>
        <taxon>Arachnida</taxon>
        <taxon>Acari</taxon>
        <taxon>Acariformes</taxon>
        <taxon>Sarcoptiformes</taxon>
        <taxon>Astigmata</taxon>
        <taxon>Psoroptidia</taxon>
        <taxon>Analgoidea</taxon>
        <taxon>Pyroglyphidae</taxon>
        <taxon>Dermatophagoidinae</taxon>
        <taxon>Dermatophagoides</taxon>
    </lineage>
</organism>
<proteinExistence type="predicted"/>
<dbReference type="EMBL" id="NJHN03000120">
    <property type="protein sequence ID" value="KAH9413662.1"/>
    <property type="molecule type" value="Genomic_DNA"/>
</dbReference>
<name>A0ABQ8ITM5_DERPT</name>
<evidence type="ECO:0000313" key="2">
    <source>
        <dbReference type="Proteomes" id="UP000887458"/>
    </source>
</evidence>
<reference evidence="1 2" key="1">
    <citation type="journal article" date="2018" name="J. Allergy Clin. Immunol.">
        <title>High-quality assembly of Dermatophagoides pteronyssinus genome and transcriptome reveals a wide range of novel allergens.</title>
        <authorList>
            <person name="Liu X.Y."/>
            <person name="Yang K.Y."/>
            <person name="Wang M.Q."/>
            <person name="Kwok J.S."/>
            <person name="Zeng X."/>
            <person name="Yang Z."/>
            <person name="Xiao X.J."/>
            <person name="Lau C.P."/>
            <person name="Li Y."/>
            <person name="Huang Z.M."/>
            <person name="Ba J.G."/>
            <person name="Yim A.K."/>
            <person name="Ouyang C.Y."/>
            <person name="Ngai S.M."/>
            <person name="Chan T.F."/>
            <person name="Leung E.L."/>
            <person name="Liu L."/>
            <person name="Liu Z.G."/>
            <person name="Tsui S.K."/>
        </authorList>
    </citation>
    <scope>NUCLEOTIDE SEQUENCE [LARGE SCALE GENOMIC DNA]</scope>
    <source>
        <strain evidence="1">Derp</strain>
    </source>
</reference>
<reference evidence="1 2" key="2">
    <citation type="journal article" date="2022" name="Mol. Biol. Evol.">
        <title>Comparative Genomics Reveals Insights into the Divergent Evolution of Astigmatic Mites and Household Pest Adaptations.</title>
        <authorList>
            <person name="Xiong Q."/>
            <person name="Wan A.T."/>
            <person name="Liu X."/>
            <person name="Fung C.S."/>
            <person name="Xiao X."/>
            <person name="Malainual N."/>
            <person name="Hou J."/>
            <person name="Wang L."/>
            <person name="Wang M."/>
            <person name="Yang K.Y."/>
            <person name="Cui Y."/>
            <person name="Leung E.L."/>
            <person name="Nong W."/>
            <person name="Shin S.K."/>
            <person name="Au S.W."/>
            <person name="Jeong K.Y."/>
            <person name="Chew F.T."/>
            <person name="Hui J.H."/>
            <person name="Leung T.F."/>
            <person name="Tungtrongchitr A."/>
            <person name="Zhong N."/>
            <person name="Liu Z."/>
            <person name="Tsui S.K."/>
        </authorList>
    </citation>
    <scope>NUCLEOTIDE SEQUENCE [LARGE SCALE GENOMIC DNA]</scope>
    <source>
        <strain evidence="1">Derp</strain>
    </source>
</reference>
<gene>
    <name evidence="1" type="ORF">DERP_009365</name>
</gene>
<keyword evidence="2" id="KW-1185">Reference proteome</keyword>
<accession>A0ABQ8ITM5</accession>
<sequence length="271" mass="29492">MIVEPVSMENSMGHEDHESLNLEIVVPFLDYSCFVVVVALDNLEEIFGLILEKIVAAVAMDDHQKMVICLVKNFAYSNEDNDASVAVLVDVDDDAVDFVADDDDDDAIESISDSLLFLSLIDLTVATSVTYEFDGDDTIASSDGVGDNFDFNVENCDPLLLLLFGEIAPPPPPIPLAPVFGAERFERRISDELIQFIVLLFNNLFIIGVDVAKLLVLSSFLNHYEVYIIGVLAAIKLANADSSFIIGGGGGGGKSDCDAMIYCNQFLLAKY</sequence>
<comment type="caution">
    <text evidence="1">The sequence shown here is derived from an EMBL/GenBank/DDBJ whole genome shotgun (WGS) entry which is preliminary data.</text>
</comment>
<evidence type="ECO:0000313" key="1">
    <source>
        <dbReference type="EMBL" id="KAH9413662.1"/>
    </source>
</evidence>
<dbReference type="Proteomes" id="UP000887458">
    <property type="component" value="Unassembled WGS sequence"/>
</dbReference>
<protein>
    <submittedName>
        <fullName evidence="1">Uncharacterized protein</fullName>
    </submittedName>
</protein>